<dbReference type="RefSeq" id="WP_188907741.1">
    <property type="nucleotide sequence ID" value="NZ_BMIQ01000002.1"/>
</dbReference>
<dbReference type="SUPFAM" id="SSF53474">
    <property type="entry name" value="alpha/beta-Hydrolases"/>
    <property type="match status" value="1"/>
</dbReference>
<organism evidence="3 4">
    <name type="scientific">Aureimonas endophytica</name>
    <dbReference type="NCBI Taxonomy" id="2027858"/>
    <lineage>
        <taxon>Bacteria</taxon>
        <taxon>Pseudomonadati</taxon>
        <taxon>Pseudomonadota</taxon>
        <taxon>Alphaproteobacteria</taxon>
        <taxon>Hyphomicrobiales</taxon>
        <taxon>Aurantimonadaceae</taxon>
        <taxon>Aureimonas</taxon>
    </lineage>
</organism>
<dbReference type="InterPro" id="IPR029058">
    <property type="entry name" value="AB_hydrolase_fold"/>
</dbReference>
<protein>
    <submittedName>
        <fullName evidence="3">Alpha/beta hydrolase</fullName>
    </submittedName>
</protein>
<dbReference type="PRINTS" id="PR00111">
    <property type="entry name" value="ABHYDROLASE"/>
</dbReference>
<dbReference type="AlphaFoldDB" id="A0A916ZI48"/>
<evidence type="ECO:0000256" key="1">
    <source>
        <dbReference type="ARBA" id="ARBA00022801"/>
    </source>
</evidence>
<proteinExistence type="predicted"/>
<dbReference type="PANTHER" id="PTHR43798">
    <property type="entry name" value="MONOACYLGLYCEROL LIPASE"/>
    <property type="match status" value="1"/>
</dbReference>
<keyword evidence="1 3" id="KW-0378">Hydrolase</keyword>
<evidence type="ECO:0000259" key="2">
    <source>
        <dbReference type="Pfam" id="PF00561"/>
    </source>
</evidence>
<evidence type="ECO:0000313" key="4">
    <source>
        <dbReference type="Proteomes" id="UP000644699"/>
    </source>
</evidence>
<dbReference type="Pfam" id="PF00561">
    <property type="entry name" value="Abhydrolase_1"/>
    <property type="match status" value="1"/>
</dbReference>
<feature type="domain" description="AB hydrolase-1" evidence="2">
    <location>
        <begin position="24"/>
        <end position="243"/>
    </location>
</feature>
<reference evidence="3" key="1">
    <citation type="journal article" date="2014" name="Int. J. Syst. Evol. Microbiol.">
        <title>Complete genome sequence of Corynebacterium casei LMG S-19264T (=DSM 44701T), isolated from a smear-ripened cheese.</title>
        <authorList>
            <consortium name="US DOE Joint Genome Institute (JGI-PGF)"/>
            <person name="Walter F."/>
            <person name="Albersmeier A."/>
            <person name="Kalinowski J."/>
            <person name="Ruckert C."/>
        </authorList>
    </citation>
    <scope>NUCLEOTIDE SEQUENCE</scope>
    <source>
        <strain evidence="3">CGMCC 1.15367</strain>
    </source>
</reference>
<reference evidence="3" key="2">
    <citation type="submission" date="2020-09" db="EMBL/GenBank/DDBJ databases">
        <authorList>
            <person name="Sun Q."/>
            <person name="Zhou Y."/>
        </authorList>
    </citation>
    <scope>NUCLEOTIDE SEQUENCE</scope>
    <source>
        <strain evidence="3">CGMCC 1.15367</strain>
    </source>
</reference>
<dbReference type="GO" id="GO:0016020">
    <property type="term" value="C:membrane"/>
    <property type="evidence" value="ECO:0007669"/>
    <property type="project" value="TreeGrafter"/>
</dbReference>
<accession>A0A916ZI48</accession>
<keyword evidence="4" id="KW-1185">Reference proteome</keyword>
<evidence type="ECO:0000313" key="3">
    <source>
        <dbReference type="EMBL" id="GGD98429.1"/>
    </source>
</evidence>
<dbReference type="Gene3D" id="3.40.50.1820">
    <property type="entry name" value="alpha/beta hydrolase"/>
    <property type="match status" value="1"/>
</dbReference>
<sequence length="270" mass="28481">MQRGVVTPDGVRLHLDDGGGPGLPILFQHGLCGDAGQTREAVPPDPRWRRLTLEMRGHGRSEAGDPSRFSIAAFADDLARLIETLDLGPLVLGGISMGAAIALRLAVRRPDLLTGLVLARPAWVIDPAPANMAPNAEVGALLAALPPEEAKAHFLAGATAERLRREAPDNLASLQGFFAREPLDVTAALLQAISADGPGVTREEVAALDLPVLVIGHKRDEVHPLAHAEALARLIPGARLVQITPKASDKAAYVSDFHQALGAFLEGFLP</sequence>
<dbReference type="GO" id="GO:0016787">
    <property type="term" value="F:hydrolase activity"/>
    <property type="evidence" value="ECO:0007669"/>
    <property type="project" value="UniProtKB-KW"/>
</dbReference>
<dbReference type="PANTHER" id="PTHR43798:SF31">
    <property type="entry name" value="AB HYDROLASE SUPERFAMILY PROTEIN YCLE"/>
    <property type="match status" value="1"/>
</dbReference>
<dbReference type="Proteomes" id="UP000644699">
    <property type="component" value="Unassembled WGS sequence"/>
</dbReference>
<dbReference type="InterPro" id="IPR050266">
    <property type="entry name" value="AB_hydrolase_sf"/>
</dbReference>
<gene>
    <name evidence="3" type="ORF">GCM10011390_16500</name>
</gene>
<dbReference type="InterPro" id="IPR000073">
    <property type="entry name" value="AB_hydrolase_1"/>
</dbReference>
<dbReference type="EMBL" id="BMIQ01000002">
    <property type="protein sequence ID" value="GGD98429.1"/>
    <property type="molecule type" value="Genomic_DNA"/>
</dbReference>
<comment type="caution">
    <text evidence="3">The sequence shown here is derived from an EMBL/GenBank/DDBJ whole genome shotgun (WGS) entry which is preliminary data.</text>
</comment>
<name>A0A916ZI48_9HYPH</name>